<gene>
    <name evidence="1" type="ORF">KL86SPO_20527</name>
</gene>
<accession>A0A212LP66</accession>
<proteinExistence type="predicted"/>
<protein>
    <submittedName>
        <fullName evidence="1">Uncharacterized protein</fullName>
    </submittedName>
</protein>
<evidence type="ECO:0000313" key="1">
    <source>
        <dbReference type="EMBL" id="SCM79355.1"/>
    </source>
</evidence>
<sequence>MCQIIEEIQKSKFFYYCDGCLIKITVKEEGHEGILEKLVLFIALSNCYAEMYMEFKIAGSAIEWWPQTVSTYL</sequence>
<reference evidence="1" key="1">
    <citation type="submission" date="2016-08" db="EMBL/GenBank/DDBJ databases">
        <authorList>
            <person name="Seilhamer J.J."/>
        </authorList>
    </citation>
    <scope>NUCLEOTIDE SEQUENCE</scope>
    <source>
        <strain evidence="1">86</strain>
    </source>
</reference>
<name>A0A212LP66_9FIRM</name>
<dbReference type="EMBL" id="FMJE01000002">
    <property type="protein sequence ID" value="SCM79355.1"/>
    <property type="molecule type" value="Genomic_DNA"/>
</dbReference>
<organism evidence="1">
    <name type="scientific">uncultured Sporomusa sp</name>
    <dbReference type="NCBI Taxonomy" id="307249"/>
    <lineage>
        <taxon>Bacteria</taxon>
        <taxon>Bacillati</taxon>
        <taxon>Bacillota</taxon>
        <taxon>Negativicutes</taxon>
        <taxon>Selenomonadales</taxon>
        <taxon>Sporomusaceae</taxon>
        <taxon>Sporomusa</taxon>
        <taxon>environmental samples</taxon>
    </lineage>
</organism>
<dbReference type="AlphaFoldDB" id="A0A212LP66"/>